<evidence type="ECO:0000313" key="1">
    <source>
        <dbReference type="EMBL" id="MFC0633557.1"/>
    </source>
</evidence>
<comment type="caution">
    <text evidence="1">The sequence shown here is derived from an EMBL/GenBank/DDBJ whole genome shotgun (WGS) entry which is preliminary data.</text>
</comment>
<dbReference type="RefSeq" id="WP_376835589.1">
    <property type="nucleotide sequence ID" value="NZ_JBHLSW010000004.1"/>
</dbReference>
<reference evidence="1 2" key="1">
    <citation type="submission" date="2024-09" db="EMBL/GenBank/DDBJ databases">
        <authorList>
            <person name="Sun Q."/>
            <person name="Mori K."/>
        </authorList>
    </citation>
    <scope>NUCLEOTIDE SEQUENCE [LARGE SCALE GENOMIC DNA]</scope>
    <source>
        <strain evidence="1 2">NCAIM B.02621</strain>
    </source>
</reference>
<dbReference type="InterPro" id="IPR046150">
    <property type="entry name" value="DUF6152"/>
</dbReference>
<organism evidence="1 2">
    <name type="scientific">Brevundimonas balnearis</name>
    <dbReference type="NCBI Taxonomy" id="1572858"/>
    <lineage>
        <taxon>Bacteria</taxon>
        <taxon>Pseudomonadati</taxon>
        <taxon>Pseudomonadota</taxon>
        <taxon>Alphaproteobacteria</taxon>
        <taxon>Caulobacterales</taxon>
        <taxon>Caulobacteraceae</taxon>
        <taxon>Brevundimonas</taxon>
    </lineage>
</organism>
<accession>A0ABV6R1R0</accession>
<dbReference type="Proteomes" id="UP001589906">
    <property type="component" value="Unassembled WGS sequence"/>
</dbReference>
<keyword evidence="2" id="KW-1185">Reference proteome</keyword>
<protein>
    <submittedName>
        <fullName evidence="1">DUF6152 family protein</fullName>
    </submittedName>
</protein>
<sequence length="103" mass="11224">MIATAAAAHHGWSSYDAERTLRPTAQVLESSWGSPHGSIVIAVDDQRWDVVLAPVSRMQARGLTQADIAVGRTVTIEGYPRRDGTREIRAERITAGGKTVELR</sequence>
<name>A0ABV6R1R0_9CAUL</name>
<proteinExistence type="predicted"/>
<gene>
    <name evidence="1" type="ORF">ACFFGE_06665</name>
</gene>
<dbReference type="EMBL" id="JBHLSW010000004">
    <property type="protein sequence ID" value="MFC0633557.1"/>
    <property type="molecule type" value="Genomic_DNA"/>
</dbReference>
<evidence type="ECO:0000313" key="2">
    <source>
        <dbReference type="Proteomes" id="UP001589906"/>
    </source>
</evidence>
<dbReference type="Pfam" id="PF19649">
    <property type="entry name" value="DUF6152"/>
    <property type="match status" value="1"/>
</dbReference>